<dbReference type="PANTHER" id="PTHR42760:SF123">
    <property type="entry name" value="OXIDOREDUCTASE"/>
    <property type="match status" value="1"/>
</dbReference>
<dbReference type="SMART" id="SM00822">
    <property type="entry name" value="PKS_KR"/>
    <property type="match status" value="1"/>
</dbReference>
<dbReference type="InterPro" id="IPR057326">
    <property type="entry name" value="KR_dom"/>
</dbReference>
<evidence type="ECO:0000259" key="2">
    <source>
        <dbReference type="SMART" id="SM00822"/>
    </source>
</evidence>
<evidence type="ECO:0000313" key="3">
    <source>
        <dbReference type="EMBL" id="SAL06016.1"/>
    </source>
</evidence>
<dbReference type="GO" id="GO:0030497">
    <property type="term" value="P:fatty acid elongation"/>
    <property type="evidence" value="ECO:0007669"/>
    <property type="project" value="TreeGrafter"/>
</dbReference>
<proteinExistence type="inferred from homology"/>
<dbReference type="Pfam" id="PF13561">
    <property type="entry name" value="adh_short_C2"/>
    <property type="match status" value="1"/>
</dbReference>
<dbReference type="SUPFAM" id="SSF51735">
    <property type="entry name" value="NAD(P)-binding Rossmann-fold domains"/>
    <property type="match status" value="1"/>
</dbReference>
<organism evidence="3 4">
    <name type="scientific">Caballeronia calidae</name>
    <dbReference type="NCBI Taxonomy" id="1777139"/>
    <lineage>
        <taxon>Bacteria</taxon>
        <taxon>Pseudomonadati</taxon>
        <taxon>Pseudomonadota</taxon>
        <taxon>Betaproteobacteria</taxon>
        <taxon>Burkholderiales</taxon>
        <taxon>Burkholderiaceae</taxon>
        <taxon>Caballeronia</taxon>
    </lineage>
</organism>
<evidence type="ECO:0000313" key="4">
    <source>
        <dbReference type="Proteomes" id="UP000071859"/>
    </source>
</evidence>
<dbReference type="OrthoDB" id="8687320at2"/>
<dbReference type="InterPro" id="IPR020904">
    <property type="entry name" value="Sc_DH/Rdtase_CS"/>
</dbReference>
<comment type="caution">
    <text evidence="3">The sequence shown here is derived from an EMBL/GenBank/DDBJ whole genome shotgun (WGS) entry which is preliminary data.</text>
</comment>
<protein>
    <submittedName>
        <fullName evidence="3">Short chain dehydrogenase</fullName>
    </submittedName>
</protein>
<evidence type="ECO:0000256" key="1">
    <source>
        <dbReference type="ARBA" id="ARBA00006484"/>
    </source>
</evidence>
<sequence>MTVDSRIALVTGAGAGIGAAIADRFESNGWTVVRTDVTIADRRHSLRSDVSSEGDWDRVAAYVAEHFGRLDVLVNNAGILKLGSIEETSLAAWNQVMAVNLSGVFLGCRSMLPILRKGVAASILNMSSITALRGSANQSAYSASKGGVLAFTQALAIELAGEGIRVNAICPGTTETPMVKDLIAARSTTGENSELHPLRRLGTVDDQAAAAAFLCGPEAGFITGVALRTYP</sequence>
<feature type="domain" description="Ketoreductase" evidence="2">
    <location>
        <begin position="6"/>
        <end position="172"/>
    </location>
</feature>
<gene>
    <name evidence="3" type="ORF">AWB78_07830</name>
</gene>
<dbReference type="RefSeq" id="WP_062611936.1">
    <property type="nucleotide sequence ID" value="NZ_FCOX02000098.1"/>
</dbReference>
<dbReference type="InterPro" id="IPR002347">
    <property type="entry name" value="SDR_fam"/>
</dbReference>
<accession>A0A158EHY4</accession>
<dbReference type="PRINTS" id="PR00081">
    <property type="entry name" value="GDHRDH"/>
</dbReference>
<comment type="similarity">
    <text evidence="1">Belongs to the short-chain dehydrogenases/reductases (SDR) family.</text>
</comment>
<dbReference type="PROSITE" id="PS00061">
    <property type="entry name" value="ADH_SHORT"/>
    <property type="match status" value="1"/>
</dbReference>
<dbReference type="FunFam" id="3.40.50.720:FF:000084">
    <property type="entry name" value="Short-chain dehydrogenase reductase"/>
    <property type="match status" value="1"/>
</dbReference>
<dbReference type="Gene3D" id="3.40.50.720">
    <property type="entry name" value="NAD(P)-binding Rossmann-like Domain"/>
    <property type="match status" value="1"/>
</dbReference>
<dbReference type="CDD" id="cd05233">
    <property type="entry name" value="SDR_c"/>
    <property type="match status" value="1"/>
</dbReference>
<reference evidence="3" key="1">
    <citation type="submission" date="2016-01" db="EMBL/GenBank/DDBJ databases">
        <authorList>
            <person name="Peeters C."/>
        </authorList>
    </citation>
    <scope>NUCLEOTIDE SEQUENCE</scope>
    <source>
        <strain evidence="3">LMG 29321</strain>
    </source>
</reference>
<keyword evidence="4" id="KW-1185">Reference proteome</keyword>
<dbReference type="Proteomes" id="UP000071859">
    <property type="component" value="Unassembled WGS sequence"/>
</dbReference>
<dbReference type="PANTHER" id="PTHR42760">
    <property type="entry name" value="SHORT-CHAIN DEHYDROGENASES/REDUCTASES FAMILY MEMBER"/>
    <property type="match status" value="1"/>
</dbReference>
<name>A0A158EHY4_9BURK</name>
<dbReference type="InterPro" id="IPR036291">
    <property type="entry name" value="NAD(P)-bd_dom_sf"/>
</dbReference>
<dbReference type="AlphaFoldDB" id="A0A158EHY4"/>
<dbReference type="GO" id="GO:0016616">
    <property type="term" value="F:oxidoreductase activity, acting on the CH-OH group of donors, NAD or NADP as acceptor"/>
    <property type="evidence" value="ECO:0007669"/>
    <property type="project" value="TreeGrafter"/>
</dbReference>
<dbReference type="EMBL" id="FCOX02000098">
    <property type="protein sequence ID" value="SAL06016.1"/>
    <property type="molecule type" value="Genomic_DNA"/>
</dbReference>
<dbReference type="PRINTS" id="PR00080">
    <property type="entry name" value="SDRFAMILY"/>
</dbReference>